<name>A0ABP3UW91_9CLOT</name>
<comment type="caution">
    <text evidence="7">The sequence shown here is derived from an EMBL/GenBank/DDBJ whole genome shotgun (WGS) entry which is preliminary data.</text>
</comment>
<dbReference type="InterPro" id="IPR045584">
    <property type="entry name" value="Pilin-like"/>
</dbReference>
<comment type="subcellular location">
    <subcellularLocation>
        <location evidence="1">Membrane</location>
        <topology evidence="1">Single-pass membrane protein</topology>
    </subcellularLocation>
</comment>
<organism evidence="7 8">
    <name type="scientific">Clostridium oceanicum</name>
    <dbReference type="NCBI Taxonomy" id="1543"/>
    <lineage>
        <taxon>Bacteria</taxon>
        <taxon>Bacillati</taxon>
        <taxon>Bacillota</taxon>
        <taxon>Clostridia</taxon>
        <taxon>Eubacteriales</taxon>
        <taxon>Clostridiaceae</taxon>
        <taxon>Clostridium</taxon>
    </lineage>
</organism>
<evidence type="ECO:0000256" key="4">
    <source>
        <dbReference type="ARBA" id="ARBA00022989"/>
    </source>
</evidence>
<dbReference type="InterPro" id="IPR012902">
    <property type="entry name" value="N_methyl_site"/>
</dbReference>
<evidence type="ECO:0000256" key="2">
    <source>
        <dbReference type="ARBA" id="ARBA00022481"/>
    </source>
</evidence>
<evidence type="ECO:0000256" key="5">
    <source>
        <dbReference type="ARBA" id="ARBA00023136"/>
    </source>
</evidence>
<dbReference type="SUPFAM" id="SSF54523">
    <property type="entry name" value="Pili subunits"/>
    <property type="match status" value="1"/>
</dbReference>
<evidence type="ECO:0000256" key="6">
    <source>
        <dbReference type="SAM" id="Phobius"/>
    </source>
</evidence>
<dbReference type="Gene3D" id="3.30.700.10">
    <property type="entry name" value="Glycoprotein, Type 4 Pilin"/>
    <property type="match status" value="1"/>
</dbReference>
<reference evidence="8" key="1">
    <citation type="journal article" date="2019" name="Int. J. Syst. Evol. Microbiol.">
        <title>The Global Catalogue of Microorganisms (GCM) 10K type strain sequencing project: providing services to taxonomists for standard genome sequencing and annotation.</title>
        <authorList>
            <consortium name="The Broad Institute Genomics Platform"/>
            <consortium name="The Broad Institute Genome Sequencing Center for Infectious Disease"/>
            <person name="Wu L."/>
            <person name="Ma J."/>
        </authorList>
    </citation>
    <scope>NUCLEOTIDE SEQUENCE [LARGE SCALE GENOMIC DNA]</scope>
    <source>
        <strain evidence="8">JCM 1407</strain>
    </source>
</reference>
<dbReference type="EMBL" id="BAAACG010000010">
    <property type="protein sequence ID" value="GAA0743563.1"/>
    <property type="molecule type" value="Genomic_DNA"/>
</dbReference>
<keyword evidence="2" id="KW-0488">Methylation</keyword>
<evidence type="ECO:0000256" key="1">
    <source>
        <dbReference type="ARBA" id="ARBA00004167"/>
    </source>
</evidence>
<evidence type="ECO:0000313" key="7">
    <source>
        <dbReference type="EMBL" id="GAA0743563.1"/>
    </source>
</evidence>
<accession>A0ABP3UW91</accession>
<feature type="transmembrane region" description="Helical" evidence="6">
    <location>
        <begin position="12"/>
        <end position="34"/>
    </location>
</feature>
<keyword evidence="5 6" id="KW-0472">Membrane</keyword>
<protein>
    <submittedName>
        <fullName evidence="7">Type II secretion system protein</fullName>
    </submittedName>
</protein>
<dbReference type="NCBIfam" id="TIGR02532">
    <property type="entry name" value="IV_pilin_GFxxxE"/>
    <property type="match status" value="1"/>
</dbReference>
<keyword evidence="3 6" id="KW-0812">Transmembrane</keyword>
<dbReference type="Pfam" id="PF07963">
    <property type="entry name" value="N_methyl"/>
    <property type="match status" value="1"/>
</dbReference>
<keyword evidence="8" id="KW-1185">Reference proteome</keyword>
<evidence type="ECO:0000256" key="3">
    <source>
        <dbReference type="ARBA" id="ARBA00022692"/>
    </source>
</evidence>
<keyword evidence="4 6" id="KW-1133">Transmembrane helix</keyword>
<dbReference type="PANTHER" id="PTHR30093">
    <property type="entry name" value="GENERAL SECRETION PATHWAY PROTEIN G"/>
    <property type="match status" value="1"/>
</dbReference>
<evidence type="ECO:0000313" key="8">
    <source>
        <dbReference type="Proteomes" id="UP001501510"/>
    </source>
</evidence>
<dbReference type="PANTHER" id="PTHR30093:SF44">
    <property type="entry name" value="TYPE II SECRETION SYSTEM CORE PROTEIN G"/>
    <property type="match status" value="1"/>
</dbReference>
<proteinExistence type="predicted"/>
<dbReference type="RefSeq" id="WP_343762327.1">
    <property type="nucleotide sequence ID" value="NZ_BAAACG010000010.1"/>
</dbReference>
<sequence length="135" mass="15033">MNKYNKKIRVRGGFTLIELMIVMSIILILAGFMVPKFVAYKDKAKNTKAINTAKQIQVAAMTSYSENEDEFIESSVKDSIENYTGIKDATPSGEGQEINVTYNSDGKNYTVTLNANTNNYTVKKGENVIFPKSSK</sequence>
<dbReference type="PROSITE" id="PS00409">
    <property type="entry name" value="PROKAR_NTER_METHYL"/>
    <property type="match status" value="1"/>
</dbReference>
<gene>
    <name evidence="7" type="ORF">GCM10008906_27500</name>
</gene>
<dbReference type="Proteomes" id="UP001501510">
    <property type="component" value="Unassembled WGS sequence"/>
</dbReference>